<proteinExistence type="predicted"/>
<name>A0A517LF44_9PEZI</name>
<dbReference type="AlphaFoldDB" id="A0A517LF44"/>
<organism evidence="3 4">
    <name type="scientific">Venturia effusa</name>
    <dbReference type="NCBI Taxonomy" id="50376"/>
    <lineage>
        <taxon>Eukaryota</taxon>
        <taxon>Fungi</taxon>
        <taxon>Dikarya</taxon>
        <taxon>Ascomycota</taxon>
        <taxon>Pezizomycotina</taxon>
        <taxon>Dothideomycetes</taxon>
        <taxon>Pleosporomycetidae</taxon>
        <taxon>Venturiales</taxon>
        <taxon>Venturiaceae</taxon>
        <taxon>Venturia</taxon>
    </lineage>
</organism>
<keyword evidence="2" id="KW-0732">Signal</keyword>
<feature type="signal peptide" evidence="2">
    <location>
        <begin position="1"/>
        <end position="28"/>
    </location>
</feature>
<evidence type="ECO:0000256" key="1">
    <source>
        <dbReference type="SAM" id="MobiDB-lite"/>
    </source>
</evidence>
<evidence type="ECO:0008006" key="5">
    <source>
        <dbReference type="Google" id="ProtNLM"/>
    </source>
</evidence>
<dbReference type="OrthoDB" id="10397249at2759"/>
<evidence type="ECO:0000313" key="4">
    <source>
        <dbReference type="Proteomes" id="UP000316270"/>
    </source>
</evidence>
<evidence type="ECO:0000313" key="3">
    <source>
        <dbReference type="EMBL" id="QDS74259.1"/>
    </source>
</evidence>
<reference evidence="3 4" key="1">
    <citation type="submission" date="2019-07" db="EMBL/GenBank/DDBJ databases">
        <title>Finished genome of Venturia effusa.</title>
        <authorList>
            <person name="Young C.A."/>
            <person name="Cox M.P."/>
            <person name="Ganley A.R.D."/>
            <person name="David W.J."/>
        </authorList>
    </citation>
    <scope>NUCLEOTIDE SEQUENCE [LARGE SCALE GENOMIC DNA]</scope>
    <source>
        <strain evidence="4">albino</strain>
    </source>
</reference>
<evidence type="ECO:0000256" key="2">
    <source>
        <dbReference type="SAM" id="SignalP"/>
    </source>
</evidence>
<dbReference type="EMBL" id="CP042195">
    <property type="protein sequence ID" value="QDS74259.1"/>
    <property type="molecule type" value="Genomic_DNA"/>
</dbReference>
<feature type="chain" id="PRO_5021945845" description="Apple domain-containing protein" evidence="2">
    <location>
        <begin position="29"/>
        <end position="329"/>
    </location>
</feature>
<protein>
    <recommendedName>
        <fullName evidence="5">Apple domain-containing protein</fullName>
    </recommendedName>
</protein>
<accession>A0A517LF44</accession>
<gene>
    <name evidence="3" type="ORF">FKW77_003090</name>
</gene>
<feature type="region of interest" description="Disordered" evidence="1">
    <location>
        <begin position="190"/>
        <end position="218"/>
    </location>
</feature>
<dbReference type="Proteomes" id="UP000316270">
    <property type="component" value="Chromosome 11"/>
</dbReference>
<sequence length="329" mass="35300">MYSVESTVMKLTTALVAALGLLASSAVALPTSSDGLVSRSEDSADLGAQGTVMNGFLAYKAPKSHKSHNPRGEDSADLGAQGTVMNGFLAYKAPKSHKSHNPRGEDSADLGAQGTVMNGFLAYKAPKAPKSHNPRGEDSADLGAQGTVMNGFLAYKAPKAPKSHNPRGEDSADLGAQGTVMNGFLAYKAPKSHKSHNPRGEGPFGEPLLDPNHRATKSRRAVETTAEVASEDAELFNITLCNQANHEGTCTTVPMQKNECQSFPILITTRSLYATPKTICWIFNNEECHMSGDINDLWIWRWGNTDDLYAADVGLTFIPRGWLCDNFDA</sequence>
<keyword evidence="4" id="KW-1185">Reference proteome</keyword>